<proteinExistence type="predicted"/>
<evidence type="ECO:0000313" key="3">
    <source>
        <dbReference type="Proteomes" id="UP001597045"/>
    </source>
</evidence>
<organism evidence="2 3">
    <name type="scientific">Kibdelosporangium lantanae</name>
    <dbReference type="NCBI Taxonomy" id="1497396"/>
    <lineage>
        <taxon>Bacteria</taxon>
        <taxon>Bacillati</taxon>
        <taxon>Actinomycetota</taxon>
        <taxon>Actinomycetes</taxon>
        <taxon>Pseudonocardiales</taxon>
        <taxon>Pseudonocardiaceae</taxon>
        <taxon>Kibdelosporangium</taxon>
    </lineage>
</organism>
<feature type="domain" description="Carrier" evidence="1">
    <location>
        <begin position="15"/>
        <end position="92"/>
    </location>
</feature>
<name>A0ABW3MPB8_9PSEU</name>
<dbReference type="Proteomes" id="UP001597045">
    <property type="component" value="Unassembled WGS sequence"/>
</dbReference>
<dbReference type="InterPro" id="IPR036736">
    <property type="entry name" value="ACP-like_sf"/>
</dbReference>
<comment type="caution">
    <text evidence="2">The sequence shown here is derived from an EMBL/GenBank/DDBJ whole genome shotgun (WGS) entry which is preliminary data.</text>
</comment>
<evidence type="ECO:0000313" key="2">
    <source>
        <dbReference type="EMBL" id="MFD1051335.1"/>
    </source>
</evidence>
<gene>
    <name evidence="2" type="ORF">ACFQ1S_40235</name>
</gene>
<dbReference type="Pfam" id="PF00550">
    <property type="entry name" value="PP-binding"/>
    <property type="match status" value="1"/>
</dbReference>
<evidence type="ECO:0000259" key="1">
    <source>
        <dbReference type="PROSITE" id="PS50075"/>
    </source>
</evidence>
<dbReference type="PROSITE" id="PS50075">
    <property type="entry name" value="CARRIER"/>
    <property type="match status" value="1"/>
</dbReference>
<dbReference type="EMBL" id="JBHTIS010003513">
    <property type="protein sequence ID" value="MFD1051335.1"/>
    <property type="molecule type" value="Genomic_DNA"/>
</dbReference>
<dbReference type="InterPro" id="IPR009081">
    <property type="entry name" value="PP-bd_ACP"/>
</dbReference>
<protein>
    <submittedName>
        <fullName evidence="2">Acyl carrier protein</fullName>
    </submittedName>
</protein>
<sequence length="95" mass="10392">MSEVTYISTKPTGPDAVVEAVTLALTRVLDVELPDLTEDSKLFEELGLDSTGVFELLLQLEELLDIEFDTDSLQMSHFVTVRTLADFVAAEQGAS</sequence>
<dbReference type="Gene3D" id="1.10.1200.10">
    <property type="entry name" value="ACP-like"/>
    <property type="match status" value="1"/>
</dbReference>
<reference evidence="3" key="1">
    <citation type="journal article" date="2019" name="Int. J. Syst. Evol. Microbiol.">
        <title>The Global Catalogue of Microorganisms (GCM) 10K type strain sequencing project: providing services to taxonomists for standard genome sequencing and annotation.</title>
        <authorList>
            <consortium name="The Broad Institute Genomics Platform"/>
            <consortium name="The Broad Institute Genome Sequencing Center for Infectious Disease"/>
            <person name="Wu L."/>
            <person name="Ma J."/>
        </authorList>
    </citation>
    <scope>NUCLEOTIDE SEQUENCE [LARGE SCALE GENOMIC DNA]</scope>
    <source>
        <strain evidence="3">JCM 31486</strain>
    </source>
</reference>
<accession>A0ABW3MPB8</accession>
<keyword evidence="3" id="KW-1185">Reference proteome</keyword>
<dbReference type="SUPFAM" id="SSF47336">
    <property type="entry name" value="ACP-like"/>
    <property type="match status" value="1"/>
</dbReference>